<reference evidence="7" key="1">
    <citation type="submission" date="2022-08" db="EMBL/GenBank/DDBJ databases">
        <title>A Global Phylogenomic Analysis of the Shiitake Genus Lentinula.</title>
        <authorList>
            <consortium name="DOE Joint Genome Institute"/>
            <person name="Sierra-Patev S."/>
            <person name="Min B."/>
            <person name="Naranjo-Ortiz M."/>
            <person name="Looney B."/>
            <person name="Konkel Z."/>
            <person name="Slot J.C."/>
            <person name="Sakamoto Y."/>
            <person name="Steenwyk J.L."/>
            <person name="Rokas A."/>
            <person name="Carro J."/>
            <person name="Camarero S."/>
            <person name="Ferreira P."/>
            <person name="Molpeceres G."/>
            <person name="Ruiz-Duenas F.J."/>
            <person name="Serrano A."/>
            <person name="Henrissat B."/>
            <person name="Drula E."/>
            <person name="Hughes K.W."/>
            <person name="Mata J.L."/>
            <person name="Ishikawa N.K."/>
            <person name="Vargas-Isla R."/>
            <person name="Ushijima S."/>
            <person name="Smith C.A."/>
            <person name="Ahrendt S."/>
            <person name="Andreopoulos W."/>
            <person name="He G."/>
            <person name="Labutti K."/>
            <person name="Lipzen A."/>
            <person name="Ng V."/>
            <person name="Riley R."/>
            <person name="Sandor L."/>
            <person name="Barry K."/>
            <person name="Martinez A.T."/>
            <person name="Xiao Y."/>
            <person name="Gibbons J.G."/>
            <person name="Terashima K."/>
            <person name="Grigoriev I.V."/>
            <person name="Hibbett D.S."/>
        </authorList>
    </citation>
    <scope>NUCLEOTIDE SEQUENCE</scope>
    <source>
        <strain evidence="7">RHP3577 ss4</strain>
    </source>
</reference>
<dbReference type="EMBL" id="JANVFT010000115">
    <property type="protein sequence ID" value="KAJ4466353.1"/>
    <property type="molecule type" value="Genomic_DNA"/>
</dbReference>
<name>A0ABQ8V2Z8_9AGAR</name>
<dbReference type="InterPro" id="IPR029058">
    <property type="entry name" value="AB_hydrolase_fold"/>
</dbReference>
<sequence>MHLKSTNPGAHRVPDDNNPKFHPRSWNANADIFFIEQPTGGGFSASFPTQFSIEHYRRSCCL</sequence>
<evidence type="ECO:0000256" key="3">
    <source>
        <dbReference type="ARBA" id="ARBA00022670"/>
    </source>
</evidence>
<keyword evidence="5" id="KW-0325">Glycoprotein</keyword>
<keyword evidence="3" id="KW-0645">Protease</keyword>
<organism evidence="7 8">
    <name type="scientific">Lentinula lateritia</name>
    <dbReference type="NCBI Taxonomy" id="40482"/>
    <lineage>
        <taxon>Eukaryota</taxon>
        <taxon>Fungi</taxon>
        <taxon>Dikarya</taxon>
        <taxon>Basidiomycota</taxon>
        <taxon>Agaricomycotina</taxon>
        <taxon>Agaricomycetes</taxon>
        <taxon>Agaricomycetidae</taxon>
        <taxon>Agaricales</taxon>
        <taxon>Marasmiineae</taxon>
        <taxon>Omphalotaceae</taxon>
        <taxon>Lentinula</taxon>
    </lineage>
</organism>
<proteinExistence type="inferred from homology"/>
<evidence type="ECO:0000256" key="4">
    <source>
        <dbReference type="ARBA" id="ARBA00022801"/>
    </source>
</evidence>
<keyword evidence="2" id="KW-0121">Carboxypeptidase</keyword>
<comment type="similarity">
    <text evidence="1">Belongs to the peptidase S10 family.</text>
</comment>
<dbReference type="InterPro" id="IPR001563">
    <property type="entry name" value="Peptidase_S10"/>
</dbReference>
<evidence type="ECO:0000256" key="2">
    <source>
        <dbReference type="ARBA" id="ARBA00022645"/>
    </source>
</evidence>
<evidence type="ECO:0000256" key="5">
    <source>
        <dbReference type="ARBA" id="ARBA00023180"/>
    </source>
</evidence>
<dbReference type="Proteomes" id="UP001150217">
    <property type="component" value="Unassembled WGS sequence"/>
</dbReference>
<evidence type="ECO:0000313" key="7">
    <source>
        <dbReference type="EMBL" id="KAJ4466353.1"/>
    </source>
</evidence>
<dbReference type="Gene3D" id="3.40.50.1820">
    <property type="entry name" value="alpha/beta hydrolase"/>
    <property type="match status" value="1"/>
</dbReference>
<evidence type="ECO:0000313" key="8">
    <source>
        <dbReference type="Proteomes" id="UP001150217"/>
    </source>
</evidence>
<dbReference type="Pfam" id="PF00450">
    <property type="entry name" value="Peptidase_S10"/>
    <property type="match status" value="1"/>
</dbReference>
<gene>
    <name evidence="7" type="ORF">C8R41DRAFT_73499</name>
</gene>
<feature type="region of interest" description="Disordered" evidence="6">
    <location>
        <begin position="1"/>
        <end position="24"/>
    </location>
</feature>
<evidence type="ECO:0000256" key="6">
    <source>
        <dbReference type="SAM" id="MobiDB-lite"/>
    </source>
</evidence>
<accession>A0ABQ8V2Z8</accession>
<protein>
    <submittedName>
        <fullName evidence="7">Uncharacterized protein</fullName>
    </submittedName>
</protein>
<keyword evidence="4" id="KW-0378">Hydrolase</keyword>
<dbReference type="SUPFAM" id="SSF53474">
    <property type="entry name" value="alpha/beta-Hydrolases"/>
    <property type="match status" value="1"/>
</dbReference>
<keyword evidence="8" id="KW-1185">Reference proteome</keyword>
<comment type="caution">
    <text evidence="7">The sequence shown here is derived from an EMBL/GenBank/DDBJ whole genome shotgun (WGS) entry which is preliminary data.</text>
</comment>
<evidence type="ECO:0000256" key="1">
    <source>
        <dbReference type="ARBA" id="ARBA00009431"/>
    </source>
</evidence>